<dbReference type="OrthoDB" id="5836119at2759"/>
<feature type="compositionally biased region" description="Basic and acidic residues" evidence="5">
    <location>
        <begin position="283"/>
        <end position="300"/>
    </location>
</feature>
<dbReference type="GO" id="GO:0003677">
    <property type="term" value="F:DNA binding"/>
    <property type="evidence" value="ECO:0007669"/>
    <property type="project" value="InterPro"/>
</dbReference>
<evidence type="ECO:0000256" key="5">
    <source>
        <dbReference type="SAM" id="MobiDB-lite"/>
    </source>
</evidence>
<feature type="compositionally biased region" description="Polar residues" evidence="5">
    <location>
        <begin position="264"/>
        <end position="281"/>
    </location>
</feature>
<dbReference type="AlphaFoldDB" id="W3VFY4"/>
<comment type="caution">
    <text evidence="6">The sequence shown here is derived from an EMBL/GenBank/DDBJ whole genome shotgun (WGS) entry which is preliminary data.</text>
</comment>
<evidence type="ECO:0000313" key="6">
    <source>
        <dbReference type="EMBL" id="ETS60469.1"/>
    </source>
</evidence>
<comment type="subcellular location">
    <subcellularLocation>
        <location evidence="1">Nucleus</location>
    </subcellularLocation>
</comment>
<feature type="compositionally biased region" description="Low complexity" evidence="5">
    <location>
        <begin position="389"/>
        <end position="402"/>
    </location>
</feature>
<feature type="compositionally biased region" description="Low complexity" evidence="5">
    <location>
        <begin position="187"/>
        <end position="215"/>
    </location>
</feature>
<organism evidence="6 7">
    <name type="scientific">Moesziomyces aphidis</name>
    <name type="common">Pseudozyma aphidis</name>
    <dbReference type="NCBI Taxonomy" id="84754"/>
    <lineage>
        <taxon>Eukaryota</taxon>
        <taxon>Fungi</taxon>
        <taxon>Dikarya</taxon>
        <taxon>Basidiomycota</taxon>
        <taxon>Ustilaginomycotina</taxon>
        <taxon>Ustilaginomycetes</taxon>
        <taxon>Ustilaginales</taxon>
        <taxon>Ustilaginaceae</taxon>
        <taxon>Moesziomyces</taxon>
    </lineage>
</organism>
<dbReference type="GO" id="GO:0005666">
    <property type="term" value="C:RNA polymerase III complex"/>
    <property type="evidence" value="ECO:0007669"/>
    <property type="project" value="InterPro"/>
</dbReference>
<dbReference type="PANTHER" id="PTHR13408:SF0">
    <property type="entry name" value="DNA-DIRECTED RNA POLYMERASE III SUBUNIT RPC4"/>
    <property type="match status" value="1"/>
</dbReference>
<evidence type="ECO:0000256" key="1">
    <source>
        <dbReference type="ARBA" id="ARBA00004123"/>
    </source>
</evidence>
<name>W3VFY4_MOEAP</name>
<dbReference type="EMBL" id="AWNI01000033">
    <property type="protein sequence ID" value="ETS60469.1"/>
    <property type="molecule type" value="Genomic_DNA"/>
</dbReference>
<evidence type="ECO:0000256" key="3">
    <source>
        <dbReference type="ARBA" id="ARBA00023163"/>
    </source>
</evidence>
<feature type="compositionally biased region" description="Basic and acidic residues" evidence="5">
    <location>
        <begin position="332"/>
        <end position="370"/>
    </location>
</feature>
<keyword evidence="2" id="KW-0240">DNA-directed RNA polymerase</keyword>
<protein>
    <submittedName>
        <fullName evidence="6">Uncharacterized protein</fullName>
    </submittedName>
</protein>
<feature type="region of interest" description="Disordered" evidence="5">
    <location>
        <begin position="466"/>
        <end position="551"/>
    </location>
</feature>
<feature type="compositionally biased region" description="Acidic residues" evidence="5">
    <location>
        <begin position="301"/>
        <end position="315"/>
    </location>
</feature>
<keyword evidence="4" id="KW-0539">Nucleus</keyword>
<reference evidence="6 7" key="1">
    <citation type="journal article" date="2014" name="Genome Announc.">
        <title>Genome sequence of the basidiomycetous fungus Pseudozyma aphidis DSM70725, an efficient producer of biosurfactant mannosylerythritol lipids.</title>
        <authorList>
            <person name="Lorenz S."/>
            <person name="Guenther M."/>
            <person name="Grumaz C."/>
            <person name="Rupp S."/>
            <person name="Zibek S."/>
            <person name="Sohn K."/>
        </authorList>
    </citation>
    <scope>NUCLEOTIDE SEQUENCE [LARGE SCALE GENOMIC DNA]</scope>
    <source>
        <strain evidence="7">ATCC 32657 / CBS 517.83 / DSM 70725 / JCM 10318 / NBRC 10182 / NRRL Y-7954 / St-0401</strain>
    </source>
</reference>
<evidence type="ECO:0000256" key="4">
    <source>
        <dbReference type="ARBA" id="ARBA00023242"/>
    </source>
</evidence>
<keyword evidence="3" id="KW-0804">Transcription</keyword>
<keyword evidence="7" id="KW-1185">Reference proteome</keyword>
<proteinExistence type="predicted"/>
<feature type="compositionally biased region" description="Basic and acidic residues" evidence="5">
    <location>
        <begin position="316"/>
        <end position="325"/>
    </location>
</feature>
<dbReference type="Pfam" id="PF05132">
    <property type="entry name" value="RNA_pol_Rpc4"/>
    <property type="match status" value="1"/>
</dbReference>
<dbReference type="PANTHER" id="PTHR13408">
    <property type="entry name" value="DNA-DIRECTED RNA POLYMERASE III"/>
    <property type="match status" value="1"/>
</dbReference>
<accession>W3VFY4</accession>
<feature type="compositionally biased region" description="Low complexity" evidence="5">
    <location>
        <begin position="101"/>
        <end position="111"/>
    </location>
</feature>
<dbReference type="InterPro" id="IPR007811">
    <property type="entry name" value="RPC4"/>
</dbReference>
<feature type="region of interest" description="Disordered" evidence="5">
    <location>
        <begin position="83"/>
        <end position="428"/>
    </location>
</feature>
<feature type="compositionally biased region" description="Low complexity" evidence="5">
    <location>
        <begin position="126"/>
        <end position="163"/>
    </location>
</feature>
<dbReference type="Proteomes" id="UP000019462">
    <property type="component" value="Unassembled WGS sequence"/>
</dbReference>
<feature type="compositionally biased region" description="Low complexity" evidence="5">
    <location>
        <begin position="471"/>
        <end position="482"/>
    </location>
</feature>
<evidence type="ECO:0000256" key="2">
    <source>
        <dbReference type="ARBA" id="ARBA00022478"/>
    </source>
</evidence>
<dbReference type="HOGENOM" id="CLU_033578_0_0_1"/>
<evidence type="ECO:0000313" key="7">
    <source>
        <dbReference type="Proteomes" id="UP000019462"/>
    </source>
</evidence>
<gene>
    <name evidence="6" type="ORF">PaG_05311</name>
</gene>
<sequence length="663" mass="69672">MTAPASPGFCWAEGPAGIAFLNAPDVHTSASSWTLRKSVSGKQVFWLAGFAGILLEVGAASPRPSSYPSFNLADLRAAVSIMSDHPQQPSNTSSAGQSDNAAPAEARAQAGPAPPAARPLRGMASMRGAASLRGGLGRGASVSSSASMVPSRSSYASPAPGAAGSAGPGSGVRMQFRPVMPQRRKASASPAPTSSTAPESSTASPLATPGSTAGSTRGGGRGRGRGGARPPRQPTQMTASGPFALGPSARPTGKKVAPIGPGGSSLTPAPGSESQRSSTTPKPDPDRASYRNPDKLKEAEQYSDPEDGGVEIVDMDEVHILDELAPRALPRVAEKASKKDKQKAADARQKKMDNRLAKDEREAGAVRVKSEDDDTMPDLQPGASSSLQTSGTSTAISSASVSPQPEEEEEERGKTVDALDLSESEGEELMDDLVDDFVFHDDDDASPENRLYLFQFPQLFPKFKAPKKSDIAAADAAPAPEAGEGKESSSSKRRSVSFAEGTTGGAGKARPTSVKDEVAPSSEIDDDSEAADSEEEDKKRDTKRSGRSSSKEGLVGKLNVYRDGRVFLHFGELVMEVTGGSQSTFLQQVMLLDPSNRTATALGELHRKFIVSPELDCMLNDIKLYDQEQLVEQQRIKKEQEDKEEADRLKYGASAASFNAIGR</sequence>
<dbReference type="GO" id="GO:0042797">
    <property type="term" value="P:tRNA transcription by RNA polymerase III"/>
    <property type="evidence" value="ECO:0007669"/>
    <property type="project" value="TreeGrafter"/>
</dbReference>
<feature type="compositionally biased region" description="Acidic residues" evidence="5">
    <location>
        <begin position="523"/>
        <end position="535"/>
    </location>
</feature>
<feature type="compositionally biased region" description="Polar residues" evidence="5">
    <location>
        <begin position="85"/>
        <end position="100"/>
    </location>
</feature>